<gene>
    <name evidence="1" type="ORF">PDIGIT_LOCUS12682</name>
</gene>
<dbReference type="Proteomes" id="UP001152607">
    <property type="component" value="Unassembled WGS sequence"/>
</dbReference>
<accession>A0A9W4UQZ3</accession>
<dbReference type="EMBL" id="CAOQHR010000009">
    <property type="protein sequence ID" value="CAI6339522.1"/>
    <property type="molecule type" value="Genomic_DNA"/>
</dbReference>
<proteinExistence type="predicted"/>
<name>A0A9W4UQZ3_9PLEO</name>
<comment type="caution">
    <text evidence="1">The sequence shown here is derived from an EMBL/GenBank/DDBJ whole genome shotgun (WGS) entry which is preliminary data.</text>
</comment>
<reference evidence="1" key="1">
    <citation type="submission" date="2023-01" db="EMBL/GenBank/DDBJ databases">
        <authorList>
            <person name="Van Ghelder C."/>
            <person name="Rancurel C."/>
        </authorList>
    </citation>
    <scope>NUCLEOTIDE SEQUENCE</scope>
    <source>
        <strain evidence="1">CNCM I-4278</strain>
    </source>
</reference>
<evidence type="ECO:0000313" key="2">
    <source>
        <dbReference type="Proteomes" id="UP001152607"/>
    </source>
</evidence>
<protein>
    <submittedName>
        <fullName evidence="1">Uncharacterized protein</fullName>
    </submittedName>
</protein>
<evidence type="ECO:0000313" key="1">
    <source>
        <dbReference type="EMBL" id="CAI6339522.1"/>
    </source>
</evidence>
<sequence>MRVYSLPLPSPSPPPRPPTPRLIHMPLHDVSSFGTRILTHNLAGRSDSRRFSRDWRITATWDCLRAGICPPSPLLAILLIMAQLIR</sequence>
<organism evidence="1 2">
    <name type="scientific">Periconia digitata</name>
    <dbReference type="NCBI Taxonomy" id="1303443"/>
    <lineage>
        <taxon>Eukaryota</taxon>
        <taxon>Fungi</taxon>
        <taxon>Dikarya</taxon>
        <taxon>Ascomycota</taxon>
        <taxon>Pezizomycotina</taxon>
        <taxon>Dothideomycetes</taxon>
        <taxon>Pleosporomycetidae</taxon>
        <taxon>Pleosporales</taxon>
        <taxon>Massarineae</taxon>
        <taxon>Periconiaceae</taxon>
        <taxon>Periconia</taxon>
    </lineage>
</organism>
<dbReference type="AlphaFoldDB" id="A0A9W4UQZ3"/>
<keyword evidence="2" id="KW-1185">Reference proteome</keyword>